<reference evidence="1" key="1">
    <citation type="submission" date="2005-09" db="EMBL/GenBank/DDBJ databases">
        <title>An overview of the metabolic pathways present in the plastid of the non-photosynthetic alga Prototheca wickerhamii.</title>
        <authorList>
            <person name="Borza T.C."/>
            <person name="Lee R.W."/>
        </authorList>
    </citation>
    <scope>NUCLEOTIDE SEQUENCE</scope>
    <source>
        <strain evidence="1">SAG 263-11</strain>
    </source>
</reference>
<organism evidence="1">
    <name type="scientific">Prototheca wickerhamii</name>
    <dbReference type="NCBI Taxonomy" id="3111"/>
    <lineage>
        <taxon>Eukaryota</taxon>
        <taxon>Viridiplantae</taxon>
        <taxon>Chlorophyta</taxon>
        <taxon>core chlorophytes</taxon>
        <taxon>Trebouxiophyceae</taxon>
        <taxon>Chlorellales</taxon>
        <taxon>Chlorellaceae</taxon>
        <taxon>Prototheca</taxon>
    </lineage>
</organism>
<dbReference type="GO" id="GO:0016757">
    <property type="term" value="F:glycosyltransferase activity"/>
    <property type="evidence" value="ECO:0007669"/>
    <property type="project" value="UniProtKB-KW"/>
</dbReference>
<dbReference type="PANTHER" id="PTHR45947:SF3">
    <property type="entry name" value="SULFOQUINOVOSYL TRANSFERASE SQD2"/>
    <property type="match status" value="1"/>
</dbReference>
<evidence type="ECO:0000313" key="1">
    <source>
        <dbReference type="EMBL" id="ABC24951.1"/>
    </source>
</evidence>
<dbReference type="InterPro" id="IPR050194">
    <property type="entry name" value="Glycosyltransferase_grp1"/>
</dbReference>
<dbReference type="PANTHER" id="PTHR45947">
    <property type="entry name" value="SULFOQUINOVOSYL TRANSFERASE SQD2"/>
    <property type="match status" value="1"/>
</dbReference>
<dbReference type="EMBL" id="DQ228194">
    <property type="protein sequence ID" value="ABC24951.1"/>
    <property type="molecule type" value="mRNA"/>
</dbReference>
<proteinExistence type="evidence at transcript level"/>
<keyword evidence="1" id="KW-0808">Transferase</keyword>
<sequence>MHLCALEFCMPRVCPATPRRVGHGDTGASLPASMAPSCSASSRSMTMLASTSGKQLVLGARGVTRRGGAVYSARYRARATAPAQASSTGGLPLAPRRVCFLVEPSPFTYVSGYMNRYRNTIRYLVELGCEVLIVTPGKGVAPGMEGQAQPREYCGAKVVEALSFPLPWYRKLPLS</sequence>
<dbReference type="AlphaFoldDB" id="Q075K9"/>
<protein>
    <submittedName>
        <fullName evidence="1">Plastid sulfolipid synthase</fullName>
        <ecNumber evidence="1">2.4.1.-</ecNumber>
    </submittedName>
</protein>
<name>Q075K9_PROWI</name>
<accession>Q075K9</accession>
<dbReference type="EC" id="2.4.1.-" evidence="1"/>
<keyword evidence="1" id="KW-0328">Glycosyltransferase</keyword>
<feature type="non-terminal residue" evidence="1">
    <location>
        <position position="175"/>
    </location>
</feature>